<accession>A0ABP3I491</accession>
<comment type="caution">
    <text evidence="1">The sequence shown here is derived from an EMBL/GenBank/DDBJ whole genome shotgun (WGS) entry which is preliminary data.</text>
</comment>
<reference evidence="2" key="1">
    <citation type="journal article" date="2019" name="Int. J. Syst. Evol. Microbiol.">
        <title>The Global Catalogue of Microorganisms (GCM) 10K type strain sequencing project: providing services to taxonomists for standard genome sequencing and annotation.</title>
        <authorList>
            <consortium name="The Broad Institute Genomics Platform"/>
            <consortium name="The Broad Institute Genome Sequencing Center for Infectious Disease"/>
            <person name="Wu L."/>
            <person name="Ma J."/>
        </authorList>
    </citation>
    <scope>NUCLEOTIDE SEQUENCE [LARGE SCALE GENOMIC DNA]</scope>
    <source>
        <strain evidence="2">JCM 13476</strain>
    </source>
</reference>
<organism evidence="1 2">
    <name type="scientific">Brevundimonas terrae</name>
    <dbReference type="NCBI Taxonomy" id="363631"/>
    <lineage>
        <taxon>Bacteria</taxon>
        <taxon>Pseudomonadati</taxon>
        <taxon>Pseudomonadota</taxon>
        <taxon>Alphaproteobacteria</taxon>
        <taxon>Caulobacterales</taxon>
        <taxon>Caulobacteraceae</taxon>
        <taxon>Brevundimonas</taxon>
    </lineage>
</organism>
<evidence type="ECO:0000313" key="2">
    <source>
        <dbReference type="Proteomes" id="UP001500791"/>
    </source>
</evidence>
<dbReference type="EMBL" id="BAAAEJ010000007">
    <property type="protein sequence ID" value="GAA0388845.1"/>
    <property type="molecule type" value="Genomic_DNA"/>
</dbReference>
<gene>
    <name evidence="1" type="ORF">GCM10009093_14390</name>
</gene>
<keyword evidence="2" id="KW-1185">Reference proteome</keyword>
<name>A0ABP3I491_9CAUL</name>
<proteinExistence type="predicted"/>
<dbReference type="Proteomes" id="UP001500791">
    <property type="component" value="Unassembled WGS sequence"/>
</dbReference>
<sequence>MVGTEAVTSLIRETAFDTTLFFRSRHWDRSNIGVLYTGDDYGWPVYAFAIAPGCMNENEPVAICRLGMSARMLRVVNSGDQSPRNAAARLVRQMADAGADTPEKLRDAMDNVELQWLEANLLTCPGALEQLKRAEEVAWVPAEVLVPPDINEPFPSLVLHADKVTVTFRKKLWNATFSGWTGDSSPAKWAVEMAQTLEPCWQSSSSPVPWRR</sequence>
<evidence type="ECO:0000313" key="1">
    <source>
        <dbReference type="EMBL" id="GAA0388845.1"/>
    </source>
</evidence>
<protein>
    <submittedName>
        <fullName evidence="1">Uncharacterized protein</fullName>
    </submittedName>
</protein>